<feature type="signal peptide" evidence="2">
    <location>
        <begin position="1"/>
        <end position="26"/>
    </location>
</feature>
<name>A0A3B7RAQ7_9BACT</name>
<feature type="chain" id="PRO_5017592769" evidence="2">
    <location>
        <begin position="27"/>
        <end position="171"/>
    </location>
</feature>
<reference evidence="3 4" key="1">
    <citation type="submission" date="2018-09" db="EMBL/GenBank/DDBJ databases">
        <title>Hymenobacter medium sp. nov., isolated from R2A medium.</title>
        <authorList>
            <person name="Yingchao G."/>
        </authorList>
    </citation>
    <scope>NUCLEOTIDE SEQUENCE [LARGE SCALE GENOMIC DNA]</scope>
    <source>
        <strain evidence="4">sh-6</strain>
    </source>
</reference>
<evidence type="ECO:0000256" key="2">
    <source>
        <dbReference type="SAM" id="SignalP"/>
    </source>
</evidence>
<feature type="compositionally biased region" description="Basic and acidic residues" evidence="1">
    <location>
        <begin position="142"/>
        <end position="152"/>
    </location>
</feature>
<dbReference type="AlphaFoldDB" id="A0A3B7RAQ7"/>
<dbReference type="Proteomes" id="UP000262802">
    <property type="component" value="Chromosome"/>
</dbReference>
<keyword evidence="4" id="KW-1185">Reference proteome</keyword>
<accession>A0A3B7RAQ7</accession>
<sequence length="171" mass="18879">MQRLSKTLFAALLLLSSAGAFTEANAQVTINVNPPSWGPAVPAGRQYYYVPEYGGYYDVRDRQYIVQRSGKWTRLRSLNGYNPANFHPVVIDYVGATPWTQYSQHRTRYGHPHGMPPGQAKKMRGNYPAQPGVIVNVPGGGRYDDDYNEGRGRGNKHGGGHPGKGHGKGKH</sequence>
<proteinExistence type="predicted"/>
<dbReference type="RefSeq" id="WP_119445662.1">
    <property type="nucleotide sequence ID" value="NZ_CP032317.1"/>
</dbReference>
<dbReference type="KEGG" id="hyh:D3Y59_14335"/>
<dbReference type="OrthoDB" id="799522at2"/>
<feature type="region of interest" description="Disordered" evidence="1">
    <location>
        <begin position="109"/>
        <end position="171"/>
    </location>
</feature>
<gene>
    <name evidence="3" type="ORF">D3Y59_14335</name>
</gene>
<keyword evidence="2" id="KW-0732">Signal</keyword>
<evidence type="ECO:0000313" key="4">
    <source>
        <dbReference type="Proteomes" id="UP000262802"/>
    </source>
</evidence>
<feature type="compositionally biased region" description="Basic residues" evidence="1">
    <location>
        <begin position="153"/>
        <end position="171"/>
    </location>
</feature>
<evidence type="ECO:0000313" key="3">
    <source>
        <dbReference type="EMBL" id="AYA38111.1"/>
    </source>
</evidence>
<evidence type="ECO:0000256" key="1">
    <source>
        <dbReference type="SAM" id="MobiDB-lite"/>
    </source>
</evidence>
<organism evidence="3 4">
    <name type="scientific">Hymenobacter oligotrophus</name>
    <dbReference type="NCBI Taxonomy" id="2319843"/>
    <lineage>
        <taxon>Bacteria</taxon>
        <taxon>Pseudomonadati</taxon>
        <taxon>Bacteroidota</taxon>
        <taxon>Cytophagia</taxon>
        <taxon>Cytophagales</taxon>
        <taxon>Hymenobacteraceae</taxon>
        <taxon>Hymenobacter</taxon>
    </lineage>
</organism>
<dbReference type="EMBL" id="CP032317">
    <property type="protein sequence ID" value="AYA38111.1"/>
    <property type="molecule type" value="Genomic_DNA"/>
</dbReference>
<protein>
    <submittedName>
        <fullName evidence="3">Uncharacterized protein</fullName>
    </submittedName>
</protein>